<protein>
    <submittedName>
        <fullName evidence="3">PRC-barrel domain-containing protein</fullName>
    </submittedName>
</protein>
<dbReference type="InterPro" id="IPR011033">
    <property type="entry name" value="PRC_barrel-like_sf"/>
</dbReference>
<dbReference type="InterPro" id="IPR027275">
    <property type="entry name" value="PRC-brl_dom"/>
</dbReference>
<dbReference type="EMBL" id="FTOT01000006">
    <property type="protein sequence ID" value="SIT14860.1"/>
    <property type="molecule type" value="Genomic_DNA"/>
</dbReference>
<name>A0A1N7PWD1_9RHOB</name>
<organism evidence="3 4">
    <name type="scientific">Gemmobacter megaterium</name>
    <dbReference type="NCBI Taxonomy" id="1086013"/>
    <lineage>
        <taxon>Bacteria</taxon>
        <taxon>Pseudomonadati</taxon>
        <taxon>Pseudomonadota</taxon>
        <taxon>Alphaproteobacteria</taxon>
        <taxon>Rhodobacterales</taxon>
        <taxon>Paracoccaceae</taxon>
        <taxon>Gemmobacter</taxon>
    </lineage>
</organism>
<dbReference type="RefSeq" id="WP_083701291.1">
    <property type="nucleotide sequence ID" value="NZ_BMEH01000006.1"/>
</dbReference>
<dbReference type="PANTHER" id="PTHR36505">
    <property type="entry name" value="BLR1072 PROTEIN"/>
    <property type="match status" value="1"/>
</dbReference>
<dbReference type="PANTHER" id="PTHR36505:SF1">
    <property type="entry name" value="BLR1072 PROTEIN"/>
    <property type="match status" value="1"/>
</dbReference>
<feature type="region of interest" description="Disordered" evidence="1">
    <location>
        <begin position="1"/>
        <end position="24"/>
    </location>
</feature>
<feature type="domain" description="PRC-barrel" evidence="2">
    <location>
        <begin position="21"/>
        <end position="93"/>
    </location>
</feature>
<sequence length="125" mass="14006">MTLNTTPQTGSTATNLISGKDDVNGTKVFSPSGDDLGHIDDVMIDPVSGKIVYGVLQFGGFLGIGSDHHPIPFAKLRYDQARDAYVTDLTKTQLEGAPRHQDDWRSNREWQKRSYDHYGVHPYWI</sequence>
<evidence type="ECO:0000313" key="4">
    <source>
        <dbReference type="Proteomes" id="UP000186141"/>
    </source>
</evidence>
<feature type="compositionally biased region" description="Polar residues" evidence="1">
    <location>
        <begin position="1"/>
        <end position="17"/>
    </location>
</feature>
<proteinExistence type="predicted"/>
<evidence type="ECO:0000256" key="1">
    <source>
        <dbReference type="SAM" id="MobiDB-lite"/>
    </source>
</evidence>
<dbReference type="Pfam" id="PF05239">
    <property type="entry name" value="PRC"/>
    <property type="match status" value="1"/>
</dbReference>
<dbReference type="SUPFAM" id="SSF50346">
    <property type="entry name" value="PRC-barrel domain"/>
    <property type="match status" value="1"/>
</dbReference>
<gene>
    <name evidence="3" type="ORF">SAMN05421774_106196</name>
</gene>
<evidence type="ECO:0000313" key="3">
    <source>
        <dbReference type="EMBL" id="SIT14860.1"/>
    </source>
</evidence>
<dbReference type="Proteomes" id="UP000186141">
    <property type="component" value="Unassembled WGS sequence"/>
</dbReference>
<reference evidence="3 4" key="1">
    <citation type="submission" date="2017-01" db="EMBL/GenBank/DDBJ databases">
        <authorList>
            <person name="Mah S.A."/>
            <person name="Swanson W.J."/>
            <person name="Moy G.W."/>
            <person name="Vacquier V.D."/>
        </authorList>
    </citation>
    <scope>NUCLEOTIDE SEQUENCE [LARGE SCALE GENOMIC DNA]</scope>
    <source>
        <strain evidence="3 4">DSM 26375</strain>
    </source>
</reference>
<dbReference type="Gene3D" id="2.30.30.240">
    <property type="entry name" value="PRC-barrel domain"/>
    <property type="match status" value="1"/>
</dbReference>
<accession>A0A1N7PWD1</accession>
<dbReference type="OrthoDB" id="7274881at2"/>
<evidence type="ECO:0000259" key="2">
    <source>
        <dbReference type="Pfam" id="PF05239"/>
    </source>
</evidence>
<keyword evidence="4" id="KW-1185">Reference proteome</keyword>
<dbReference type="AlphaFoldDB" id="A0A1N7PWD1"/>
<dbReference type="STRING" id="1086013.SAMN05421774_106196"/>